<feature type="compositionally biased region" description="Pro residues" evidence="1">
    <location>
        <begin position="710"/>
        <end position="724"/>
    </location>
</feature>
<feature type="compositionally biased region" description="Basic and acidic residues" evidence="1">
    <location>
        <begin position="914"/>
        <end position="925"/>
    </location>
</feature>
<feature type="compositionally biased region" description="Low complexity" evidence="1">
    <location>
        <begin position="1504"/>
        <end position="1526"/>
    </location>
</feature>
<feature type="compositionally biased region" description="Polar residues" evidence="1">
    <location>
        <begin position="1095"/>
        <end position="1105"/>
    </location>
</feature>
<feature type="compositionally biased region" description="Basic and acidic residues" evidence="1">
    <location>
        <begin position="1843"/>
        <end position="1853"/>
    </location>
</feature>
<gene>
    <name evidence="2" type="ORF">K402DRAFT_405810</name>
</gene>
<feature type="compositionally biased region" description="Basic and acidic residues" evidence="1">
    <location>
        <begin position="1049"/>
        <end position="1062"/>
    </location>
</feature>
<feature type="compositionally biased region" description="Basic and acidic residues" evidence="1">
    <location>
        <begin position="1234"/>
        <end position="1245"/>
    </location>
</feature>
<feature type="compositionally biased region" description="Basic and acidic residues" evidence="1">
    <location>
        <begin position="2475"/>
        <end position="2488"/>
    </location>
</feature>
<dbReference type="OrthoDB" id="5244639at2759"/>
<feature type="region of interest" description="Disordered" evidence="1">
    <location>
        <begin position="1963"/>
        <end position="2500"/>
    </location>
</feature>
<feature type="compositionally biased region" description="Acidic residues" evidence="1">
    <location>
        <begin position="805"/>
        <end position="827"/>
    </location>
</feature>
<dbReference type="PANTHER" id="PTHR48125">
    <property type="entry name" value="LP07818P1"/>
    <property type="match status" value="1"/>
</dbReference>
<accession>A0A6G1GVF3</accession>
<feature type="region of interest" description="Disordered" evidence="1">
    <location>
        <begin position="387"/>
        <end position="524"/>
    </location>
</feature>
<feature type="compositionally biased region" description="Basic and acidic residues" evidence="1">
    <location>
        <begin position="1115"/>
        <end position="1138"/>
    </location>
</feature>
<feature type="compositionally biased region" description="Polar residues" evidence="1">
    <location>
        <begin position="1920"/>
        <end position="1932"/>
    </location>
</feature>
<feature type="compositionally biased region" description="Gly residues" evidence="1">
    <location>
        <begin position="328"/>
        <end position="345"/>
    </location>
</feature>
<feature type="compositionally biased region" description="Acidic residues" evidence="1">
    <location>
        <begin position="725"/>
        <end position="735"/>
    </location>
</feature>
<feature type="compositionally biased region" description="Basic and acidic residues" evidence="1">
    <location>
        <begin position="2109"/>
        <end position="2124"/>
    </location>
</feature>
<feature type="compositionally biased region" description="Basic residues" evidence="1">
    <location>
        <begin position="219"/>
        <end position="228"/>
    </location>
</feature>
<feature type="compositionally biased region" description="Low complexity" evidence="1">
    <location>
        <begin position="1072"/>
        <end position="1081"/>
    </location>
</feature>
<feature type="compositionally biased region" description="Acidic residues" evidence="1">
    <location>
        <begin position="873"/>
        <end position="890"/>
    </location>
</feature>
<feature type="compositionally biased region" description="Acidic residues" evidence="1">
    <location>
        <begin position="581"/>
        <end position="598"/>
    </location>
</feature>
<feature type="compositionally biased region" description="Basic and acidic residues" evidence="1">
    <location>
        <begin position="942"/>
        <end position="957"/>
    </location>
</feature>
<name>A0A6G1GVF3_9PEZI</name>
<feature type="compositionally biased region" description="Basic and acidic residues" evidence="1">
    <location>
        <begin position="1438"/>
        <end position="1467"/>
    </location>
</feature>
<feature type="compositionally biased region" description="Polar residues" evidence="1">
    <location>
        <begin position="2369"/>
        <end position="2379"/>
    </location>
</feature>
<feature type="region of interest" description="Disordered" evidence="1">
    <location>
        <begin position="536"/>
        <end position="564"/>
    </location>
</feature>
<feature type="compositionally biased region" description="Basic and acidic residues" evidence="1">
    <location>
        <begin position="229"/>
        <end position="248"/>
    </location>
</feature>
<sequence length="2500" mass="273754">MSATRDPVLALAGGGEERGPKIRGWRIGWGEWRKSRRAEERVGLENEVWMRLRMIAREWEDVMIQSQSQTAPMRRELWSPQPLPASTESSSDLPRDYTSTGALATAHSFTHDLPPPSYPQNHKRSKSDSLVHDPTLAADIDLSGSGEYRTHGKAKKKAAKKNQWTGDSDDEKKKEEENAEGGGDGGAGDGGGDGGAGGAGDGGDGGGDDPWDDDPWGGKKGKKGKKSKKAEEEEEAKKKEEEEAKQKEEEEEKAAAATAAEGNAEDEWNDWGGAGKKDKKKKKKLVEPVAEEKEETKFDDINLDDTVPKIDLSFGETATKASTFDVSGGWGWGGTTGSKWGGFGGTSEKKEEKSGITDMWGGFGKSKDTKKTSTSLGFDFGFDSGANDLGDLGLNGDSKAKETKAKETKAADEDDWGGFSFDRNDKKKKKKSLITEEPEPEPAPAVPEPEADPWANWDTSKKKKTKKTIEEVSPIAEEPKEDDSAWGFTTTSKKGKKDKKMSFTVDPEPEPDDLPAAPKKSRDELQAEWDAYNAWQGMNAKQKKKALKEKKLEPPMPDEPEPALYPEDEEAAELIVEDEVAEVAEDALVEEELAEEEAEPKKSRDELQEEWDWYHKWQTMSAKDRKKARKDGREEPLMPEEPEPAMNPDLYETEPVPEEAAEAAAEAEPEPEPEPEPQPAKTDRVALQAEWDAYNAWNILSKKEKKKKPAPPMPTEPEPALNPEPEPEAEVEPEVAEAKDEPAEADAEADAAPPPAKQDREALQAEWDAYNAWQNMTSKDKKKAEKKGKFSPPEPTEPEPALNPEPEEPEPAAEEPVVEDTPAEADAEPTSASKEDRAKLQAAWDAYNKWQNMSKADLKKAKKNKEVAPPMPDEPEPALEPELEEPEVVEEAPPADPSPEPELELEPAPAADPEPPKKDRVELQKEWDAYNKWQAMSKVDLKKAKKNKEVAPLKPEEPEPALNPEPEPVPEPKAAPPKAEAKEKPGPTLREQWAEYKKFAEFTPTQVRRYLKANKEPLRPDGPEPDNLDDFSPGDDWTDVWGGTKKATPKKDVTTTDTKAETGQDWDSWLITTDKTTSTSKDPPPPEAPDPLASSKDTWGASTFGSFWGSTASGSKKDKTSSSKVKDTFADLLDDKIMTPEAVEEPKAEDDDGWGFGFGRNDKTKKKKKEVAVEVTDSTPAAVAPDDIAEVKSDDNVEWGGFGSLKNSKKKSSAAGKKSGSIWDPMPSAPTPPGEEKEAEPEQKAIEAAPDDIWGFGSTTKKGKKSGLSKAADDKLSKTSSKESAKEKKASEDLLDLLGDSVPDEPAKEESAASAAKGFWNTWGAGSSTTTSTTTKTKPKTARELLAERKAKEKEEKERKAQEEKDRIEQEEKERLEKEEADRIAKEEEEAAELAKKEAEEAAEKAKKEAEAADLARRIKKEAAKYGKGKGPLAKAQAAKEKAAKEAKEAEEKAAKEAEEAAAKAADEDAAAEAALAELEAEEAEEAKNESTWGVKSLWGVSLKSTKAATPGKAKAGSAAASKTAAEQGLNQKIPDLAVADKDDDATPLASSAASASQTSKTATAKLATTSSSSANTKTKKGASAVAERIKALQEKNQKKEDASTPPPPPPPAPVEPEPEPEPAPELEEEATLPDPPPVVVEPATSKVSKKAAKAAAKSSKKKAVVAPPEPEPEEPVVEPLPSPIPGTFPNEDEEADLLDIAAVDPVELEPEPGPVKKMGKITTSKSLRKSATTKKGKAEAKKAVAPEPVPEPEPVVEAPPADEDDDDDDDDDEDAEEAAEAAEPADGTKDSGSTTAVEDPAKLPTPPPDVEKAPSPAKKERPRVVRQQGASSWGFWGATPKQDVRKRSKDDSAAPTPAKPKAAVATSTPALMRSKSARKASDKDPEKSSVSDKAARPKSSRGTSFSIFGPPPSARARSVRQSATPKSQSRRTSAERGIITPPAEDEIRVSAKAAKLMGMTNGQRVAVRASTRKKAVEKPKTRGMWVRESPEVPLADASTAVPDADLFDDDDDEDEDEDDREVDGEAPEAEPEAEPEVPSPSADKVLRRQSKRQSRAISDYTDHAASRGPLPEDQFETPRRPSIRRADTSTRKSQGIFSVFGGGTKSRTSGDGRSRYESDDNYSRGKSSRPTMERRRSTRRRTTDEDGFTTDAREAFAGTDVEDAEARRAERRARRAERERQAAIAEAAERQVAEEKAARRREREKQREREERARLREERERRLRAEEEAEARRQEEKFARRAAREERRAQQDAERREEEAREEARRARRREREAAATMAGAAGGFAAPPPVDRRRSYAEKSRTSDEERRLRHEDRRVRRASGMPSSSSKRRSVAQEPADYFDSRNGYPSGDGHRTTAPARPYLAQGPDKTSSWVNSFSAEPPLPPPIEGTVIEPLPGGDEEGHSTADEEVRRELRRPGREKEKRSEYREPERGYRTERERPSRRDRGGEKVRSSEGTGTGSDGRRRSYAVPSGYDDRERERRPEPPRRASTFKKMFGLA</sequence>
<feature type="compositionally biased region" description="Gly residues" evidence="1">
    <location>
        <begin position="180"/>
        <end position="205"/>
    </location>
</feature>
<feature type="compositionally biased region" description="Basic residues" evidence="1">
    <location>
        <begin position="151"/>
        <end position="160"/>
    </location>
</feature>
<feature type="compositionally biased region" description="Pro residues" evidence="1">
    <location>
        <begin position="961"/>
        <end position="975"/>
    </location>
</feature>
<evidence type="ECO:0000313" key="3">
    <source>
        <dbReference type="Proteomes" id="UP000800041"/>
    </source>
</evidence>
<feature type="compositionally biased region" description="Basic and acidic residues" evidence="1">
    <location>
        <begin position="1013"/>
        <end position="1022"/>
    </location>
</feature>
<feature type="compositionally biased region" description="Basic and acidic residues" evidence="1">
    <location>
        <begin position="2292"/>
        <end position="2317"/>
    </location>
</feature>
<organism evidence="2 3">
    <name type="scientific">Aulographum hederae CBS 113979</name>
    <dbReference type="NCBI Taxonomy" id="1176131"/>
    <lineage>
        <taxon>Eukaryota</taxon>
        <taxon>Fungi</taxon>
        <taxon>Dikarya</taxon>
        <taxon>Ascomycota</taxon>
        <taxon>Pezizomycotina</taxon>
        <taxon>Dothideomycetes</taxon>
        <taxon>Pleosporomycetidae</taxon>
        <taxon>Aulographales</taxon>
        <taxon>Aulographaceae</taxon>
    </lineage>
</organism>
<feature type="compositionally biased region" description="Acidic residues" evidence="1">
    <location>
        <begin position="1023"/>
        <end position="1038"/>
    </location>
</feature>
<feature type="compositionally biased region" description="Basic and acidic residues" evidence="1">
    <location>
        <begin position="1341"/>
        <end position="1386"/>
    </location>
</feature>
<feature type="compositionally biased region" description="Acidic residues" evidence="1">
    <location>
        <begin position="1617"/>
        <end position="1632"/>
    </location>
</feature>
<feature type="region of interest" description="Disordered" evidence="1">
    <location>
        <begin position="855"/>
        <end position="925"/>
    </location>
</feature>
<dbReference type="Proteomes" id="UP000800041">
    <property type="component" value="Unassembled WGS sequence"/>
</dbReference>
<feature type="region of interest" description="Disordered" evidence="1">
    <location>
        <begin position="65"/>
        <end position="297"/>
    </location>
</feature>
<feature type="compositionally biased region" description="Acidic residues" evidence="1">
    <location>
        <begin position="651"/>
        <end position="675"/>
    </location>
</feature>
<feature type="compositionally biased region" description="Basic residues" evidence="1">
    <location>
        <begin position="1648"/>
        <end position="1664"/>
    </location>
</feature>
<feature type="compositionally biased region" description="Acidic residues" evidence="1">
    <location>
        <begin position="206"/>
        <end position="215"/>
    </location>
</feature>
<proteinExistence type="predicted"/>
<feature type="region of interest" description="Disordered" evidence="1">
    <location>
        <begin position="942"/>
        <end position="988"/>
    </location>
</feature>
<feature type="region of interest" description="Disordered" evidence="1">
    <location>
        <begin position="581"/>
        <end position="840"/>
    </location>
</feature>
<feature type="compositionally biased region" description="Basic and acidic residues" evidence="1">
    <location>
        <begin position="1880"/>
        <end position="1896"/>
    </location>
</feature>
<feature type="compositionally biased region" description="Pro residues" evidence="1">
    <location>
        <begin position="1605"/>
        <end position="1616"/>
    </location>
</feature>
<protein>
    <submittedName>
        <fullName evidence="2">Uncharacterized protein</fullName>
    </submittedName>
</protein>
<feature type="compositionally biased region" description="Basic and acidic residues" evidence="1">
    <location>
        <begin position="1271"/>
        <end position="1292"/>
    </location>
</feature>
<evidence type="ECO:0000313" key="2">
    <source>
        <dbReference type="EMBL" id="KAF1984739.1"/>
    </source>
</evidence>
<feature type="compositionally biased region" description="Low complexity" evidence="1">
    <location>
        <begin position="387"/>
        <end position="397"/>
    </location>
</feature>
<feature type="compositionally biased region" description="Basic and acidic residues" evidence="1">
    <location>
        <begin position="1810"/>
        <end position="1824"/>
    </location>
</feature>
<feature type="compositionally biased region" description="Acidic residues" evidence="1">
    <location>
        <begin position="2006"/>
        <end position="2036"/>
    </location>
</feature>
<dbReference type="PANTHER" id="PTHR48125:SF12">
    <property type="entry name" value="AT HOOK TRANSCRIPTION FACTOR FAMILY-RELATED"/>
    <property type="match status" value="1"/>
</dbReference>
<feature type="compositionally biased region" description="Basic and acidic residues" evidence="1">
    <location>
        <begin position="1588"/>
        <end position="1603"/>
    </location>
</feature>
<dbReference type="EMBL" id="ML977166">
    <property type="protein sequence ID" value="KAF1984739.1"/>
    <property type="molecule type" value="Genomic_DNA"/>
</dbReference>
<feature type="compositionally biased region" description="Acidic residues" evidence="1">
    <location>
        <begin position="1761"/>
        <end position="1781"/>
    </location>
</feature>
<feature type="region of interest" description="Disordered" evidence="1">
    <location>
        <begin position="323"/>
        <end position="368"/>
    </location>
</feature>
<feature type="compositionally biased region" description="Basic and acidic residues" evidence="1">
    <location>
        <begin position="398"/>
        <end position="411"/>
    </location>
</feature>
<feature type="region of interest" description="Disordered" evidence="1">
    <location>
        <begin position="1011"/>
        <end position="1947"/>
    </location>
</feature>
<feature type="compositionally biased region" description="Basic and acidic residues" evidence="1">
    <location>
        <begin position="2077"/>
        <end position="2091"/>
    </location>
</feature>
<evidence type="ECO:0000256" key="1">
    <source>
        <dbReference type="SAM" id="MobiDB-lite"/>
    </source>
</evidence>
<feature type="compositionally biased region" description="Polar residues" evidence="1">
    <location>
        <begin position="84"/>
        <end position="102"/>
    </location>
</feature>
<feature type="compositionally biased region" description="Low complexity" evidence="1">
    <location>
        <begin position="1327"/>
        <end position="1336"/>
    </location>
</feature>
<feature type="compositionally biased region" description="Basic and acidic residues" evidence="1">
    <location>
        <begin position="2401"/>
        <end position="2454"/>
    </location>
</feature>
<feature type="compositionally biased region" description="Basic and acidic residues" evidence="1">
    <location>
        <begin position="1393"/>
        <end position="1425"/>
    </location>
</feature>
<feature type="compositionally biased region" description="Low complexity" evidence="1">
    <location>
        <begin position="2276"/>
        <end position="2287"/>
    </location>
</feature>
<feature type="compositionally biased region" description="Low complexity" evidence="1">
    <location>
        <begin position="1854"/>
        <end position="1871"/>
    </location>
</feature>
<feature type="compositionally biased region" description="Basic and acidic residues" evidence="1">
    <location>
        <begin position="2177"/>
        <end position="2275"/>
    </location>
</feature>
<feature type="compositionally biased region" description="Basic residues" evidence="1">
    <location>
        <begin position="1727"/>
        <end position="1736"/>
    </location>
</feature>
<reference evidence="2" key="1">
    <citation type="journal article" date="2020" name="Stud. Mycol.">
        <title>101 Dothideomycetes genomes: a test case for predicting lifestyles and emergence of pathogens.</title>
        <authorList>
            <person name="Haridas S."/>
            <person name="Albert R."/>
            <person name="Binder M."/>
            <person name="Bloem J."/>
            <person name="Labutti K."/>
            <person name="Salamov A."/>
            <person name="Andreopoulos B."/>
            <person name="Baker S."/>
            <person name="Barry K."/>
            <person name="Bills G."/>
            <person name="Bluhm B."/>
            <person name="Cannon C."/>
            <person name="Castanera R."/>
            <person name="Culley D."/>
            <person name="Daum C."/>
            <person name="Ezra D."/>
            <person name="Gonzalez J."/>
            <person name="Henrissat B."/>
            <person name="Kuo A."/>
            <person name="Liang C."/>
            <person name="Lipzen A."/>
            <person name="Lutzoni F."/>
            <person name="Magnuson J."/>
            <person name="Mondo S."/>
            <person name="Nolan M."/>
            <person name="Ohm R."/>
            <person name="Pangilinan J."/>
            <person name="Park H.-J."/>
            <person name="Ramirez L."/>
            <person name="Alfaro M."/>
            <person name="Sun H."/>
            <person name="Tritt A."/>
            <person name="Yoshinaga Y."/>
            <person name="Zwiers L.-H."/>
            <person name="Turgeon B."/>
            <person name="Goodwin S."/>
            <person name="Spatafora J."/>
            <person name="Crous P."/>
            <person name="Grigoriev I."/>
        </authorList>
    </citation>
    <scope>NUCLEOTIDE SEQUENCE</scope>
    <source>
        <strain evidence="2">CBS 113979</strain>
    </source>
</reference>
<keyword evidence="3" id="KW-1185">Reference proteome</keyword>
<feature type="compositionally biased region" description="Low complexity" evidence="1">
    <location>
        <begin position="1550"/>
        <end position="1585"/>
    </location>
</feature>